<sequence length="165" mass="19826">MAEVRLNYEEIKFILKCYWKTENIREVQRRFRLEFQRDAPTRLTIARLRDKFEDEGTVQNVHKNNSGRPRTSTSPTREREVIERLQQSPRKSVRQAARETGISKSSVHRVLKRAQWKSFIPRLVHALNEDVHDRKIEFCKWYQAKCGRTINFLTRLFGVMRPRLN</sequence>
<evidence type="ECO:0000256" key="2">
    <source>
        <dbReference type="SAM" id="MobiDB-lite"/>
    </source>
</evidence>
<dbReference type="Pfam" id="PF13412">
    <property type="entry name" value="HTH_24"/>
    <property type="match status" value="1"/>
</dbReference>
<dbReference type="SUPFAM" id="SSF46689">
    <property type="entry name" value="Homeodomain-like"/>
    <property type="match status" value="1"/>
</dbReference>
<evidence type="ECO:0000256" key="1">
    <source>
        <dbReference type="ARBA" id="ARBA00004123"/>
    </source>
</evidence>
<feature type="domain" description="DUF4817" evidence="3">
    <location>
        <begin position="9"/>
        <end position="59"/>
    </location>
</feature>
<name>A0ABQ8SUS0_PERAM</name>
<evidence type="ECO:0000313" key="5">
    <source>
        <dbReference type="Proteomes" id="UP001148838"/>
    </source>
</evidence>
<dbReference type="PANTHER" id="PTHR47326:SF1">
    <property type="entry name" value="HTH PSQ-TYPE DOMAIN-CONTAINING PROTEIN"/>
    <property type="match status" value="1"/>
</dbReference>
<dbReference type="InterPro" id="IPR032135">
    <property type="entry name" value="DUF4817"/>
</dbReference>
<dbReference type="PANTHER" id="PTHR47326">
    <property type="entry name" value="TRANSPOSABLE ELEMENT TC3 TRANSPOSASE-LIKE PROTEIN"/>
    <property type="match status" value="1"/>
</dbReference>
<dbReference type="InterPro" id="IPR036388">
    <property type="entry name" value="WH-like_DNA-bd_sf"/>
</dbReference>
<feature type="compositionally biased region" description="Polar residues" evidence="2">
    <location>
        <begin position="57"/>
        <end position="67"/>
    </location>
</feature>
<evidence type="ECO:0000259" key="3">
    <source>
        <dbReference type="Pfam" id="PF16087"/>
    </source>
</evidence>
<dbReference type="EMBL" id="JAJSOF020000019">
    <property type="protein sequence ID" value="KAJ4437939.1"/>
    <property type="molecule type" value="Genomic_DNA"/>
</dbReference>
<accession>A0ABQ8SUS0</accession>
<comment type="subcellular location">
    <subcellularLocation>
        <location evidence="1">Nucleus</location>
    </subcellularLocation>
</comment>
<comment type="caution">
    <text evidence="4">The sequence shown here is derived from an EMBL/GenBank/DDBJ whole genome shotgun (WGS) entry which is preliminary data.</text>
</comment>
<keyword evidence="5" id="KW-1185">Reference proteome</keyword>
<reference evidence="4 5" key="1">
    <citation type="journal article" date="2022" name="Allergy">
        <title>Genome assembly and annotation of Periplaneta americana reveal a comprehensive cockroach allergen profile.</title>
        <authorList>
            <person name="Wang L."/>
            <person name="Xiong Q."/>
            <person name="Saelim N."/>
            <person name="Wang L."/>
            <person name="Nong W."/>
            <person name="Wan A.T."/>
            <person name="Shi M."/>
            <person name="Liu X."/>
            <person name="Cao Q."/>
            <person name="Hui J.H.L."/>
            <person name="Sookrung N."/>
            <person name="Leung T.F."/>
            <person name="Tungtrongchitr A."/>
            <person name="Tsui S.K.W."/>
        </authorList>
    </citation>
    <scope>NUCLEOTIDE SEQUENCE [LARGE SCALE GENOMIC DNA]</scope>
    <source>
        <strain evidence="4">PWHHKU_190912</strain>
    </source>
</reference>
<protein>
    <recommendedName>
        <fullName evidence="3">DUF4817 domain-containing protein</fullName>
    </recommendedName>
</protein>
<dbReference type="InterPro" id="IPR009057">
    <property type="entry name" value="Homeodomain-like_sf"/>
</dbReference>
<dbReference type="Pfam" id="PF16087">
    <property type="entry name" value="DUF4817"/>
    <property type="match status" value="1"/>
</dbReference>
<dbReference type="Gene3D" id="1.10.10.10">
    <property type="entry name" value="Winged helix-like DNA-binding domain superfamily/Winged helix DNA-binding domain"/>
    <property type="match status" value="1"/>
</dbReference>
<gene>
    <name evidence="4" type="ORF">ANN_13878</name>
</gene>
<dbReference type="Proteomes" id="UP001148838">
    <property type="component" value="Unassembled WGS sequence"/>
</dbReference>
<feature type="region of interest" description="Disordered" evidence="2">
    <location>
        <begin position="57"/>
        <end position="79"/>
    </location>
</feature>
<proteinExistence type="predicted"/>
<organism evidence="4 5">
    <name type="scientific">Periplaneta americana</name>
    <name type="common">American cockroach</name>
    <name type="synonym">Blatta americana</name>
    <dbReference type="NCBI Taxonomy" id="6978"/>
    <lineage>
        <taxon>Eukaryota</taxon>
        <taxon>Metazoa</taxon>
        <taxon>Ecdysozoa</taxon>
        <taxon>Arthropoda</taxon>
        <taxon>Hexapoda</taxon>
        <taxon>Insecta</taxon>
        <taxon>Pterygota</taxon>
        <taxon>Neoptera</taxon>
        <taxon>Polyneoptera</taxon>
        <taxon>Dictyoptera</taxon>
        <taxon>Blattodea</taxon>
        <taxon>Blattoidea</taxon>
        <taxon>Blattidae</taxon>
        <taxon>Blattinae</taxon>
        <taxon>Periplaneta</taxon>
    </lineage>
</organism>
<evidence type="ECO:0000313" key="4">
    <source>
        <dbReference type="EMBL" id="KAJ4437939.1"/>
    </source>
</evidence>